<dbReference type="InterPro" id="IPR036156">
    <property type="entry name" value="Beta-gal/glucu_dom_sf"/>
</dbReference>
<organism evidence="9 10">
    <name type="scientific">Candidatus Paraluminiphilus aquimaris</name>
    <dbReference type="NCBI Taxonomy" id="2518994"/>
    <lineage>
        <taxon>Bacteria</taxon>
        <taxon>Pseudomonadati</taxon>
        <taxon>Pseudomonadota</taxon>
        <taxon>Gammaproteobacteria</taxon>
        <taxon>Cellvibrionales</taxon>
        <taxon>Halieaceae</taxon>
        <taxon>Candidatus Paraluminiphilus</taxon>
    </lineage>
</organism>
<dbReference type="PANTHER" id="PTHR46323">
    <property type="entry name" value="BETA-GALACTOSIDASE"/>
    <property type="match status" value="1"/>
</dbReference>
<evidence type="ECO:0000256" key="5">
    <source>
        <dbReference type="ARBA" id="ARBA00023295"/>
    </source>
</evidence>
<dbReference type="NCBIfam" id="NF007074">
    <property type="entry name" value="PRK09525.1"/>
    <property type="match status" value="1"/>
</dbReference>
<dbReference type="InterPro" id="IPR032312">
    <property type="entry name" value="LacZ_4"/>
</dbReference>
<evidence type="ECO:0000256" key="2">
    <source>
        <dbReference type="ARBA" id="ARBA00007401"/>
    </source>
</evidence>
<dbReference type="Pfam" id="PF02837">
    <property type="entry name" value="Glyco_hydro_2_N"/>
    <property type="match status" value="1"/>
</dbReference>
<dbReference type="SUPFAM" id="SSF51445">
    <property type="entry name" value="(Trans)glycosidases"/>
    <property type="match status" value="1"/>
</dbReference>
<comment type="catalytic activity">
    <reaction evidence="1 7">
        <text>Hydrolysis of terminal non-reducing beta-D-galactose residues in beta-D-galactosides.</text>
        <dbReference type="EC" id="3.2.1.23"/>
    </reaction>
</comment>
<evidence type="ECO:0000256" key="1">
    <source>
        <dbReference type="ARBA" id="ARBA00001412"/>
    </source>
</evidence>
<dbReference type="EC" id="3.2.1.23" evidence="3 7"/>
<dbReference type="Pfam" id="PF02836">
    <property type="entry name" value="Glyco_hydro_2_C"/>
    <property type="match status" value="1"/>
</dbReference>
<dbReference type="Proteomes" id="UP001317963">
    <property type="component" value="Chromosome"/>
</dbReference>
<dbReference type="InterPro" id="IPR011013">
    <property type="entry name" value="Gal_mutarotase_sf_dom"/>
</dbReference>
<dbReference type="SMART" id="SM01038">
    <property type="entry name" value="Bgal_small_N"/>
    <property type="match status" value="1"/>
</dbReference>
<dbReference type="PROSITE" id="PS00608">
    <property type="entry name" value="GLYCOSYL_HYDROL_F2_2"/>
    <property type="match status" value="1"/>
</dbReference>
<dbReference type="Gene3D" id="2.70.98.10">
    <property type="match status" value="1"/>
</dbReference>
<evidence type="ECO:0000256" key="3">
    <source>
        <dbReference type="ARBA" id="ARBA00012756"/>
    </source>
</evidence>
<dbReference type="Pfam" id="PF16353">
    <property type="entry name" value="LacZ_4"/>
    <property type="match status" value="1"/>
</dbReference>
<dbReference type="EMBL" id="CP036501">
    <property type="protein sequence ID" value="UZP75187.1"/>
    <property type="molecule type" value="Genomic_DNA"/>
</dbReference>
<dbReference type="InterPro" id="IPR006104">
    <property type="entry name" value="Glyco_hydro_2_N"/>
</dbReference>
<dbReference type="PANTHER" id="PTHR46323:SF2">
    <property type="entry name" value="BETA-GALACTOSIDASE"/>
    <property type="match status" value="1"/>
</dbReference>
<evidence type="ECO:0000313" key="9">
    <source>
        <dbReference type="EMBL" id="UZP75187.1"/>
    </source>
</evidence>
<dbReference type="RefSeq" id="WP_279241665.1">
    <property type="nucleotide sequence ID" value="NZ_CP036501.1"/>
</dbReference>
<dbReference type="InterPro" id="IPR006102">
    <property type="entry name" value="Ig-like_GH2"/>
</dbReference>
<sequence>MTQAAIDILCQGRSKDWHNPTCFAINRLPAHVPLRSFQIESKARAGTAGSRTQLLDGEWQFRLFDCPEDVPVSWLAEDAHSSQPIEVPGNWQLQGYDKPIYTNVKYPFPVDPPRVPSENPTGCYSKVFNVPVSWLTAGRTRVTFHGVNSAFYLVCNEQFVGYSQDSRLPAEFDLTDFLHGGDNRIAVMVLRWSDGSYLEDQDMWWLSGIFRSVELLHKPNSHIADFRVSPTRCLEQKATLVTEVAIAGTDEEAPTSVSALHLRLYWEDTLVSEQLHRAGAGTWGAYTKLTIELPIEAPKLWSHECPNLYRLTLTLLDATGHEIECEACNVGLREVEILGGLLRLNGEPLLIRGVNKHEHDPATGHAESLERVEQQLKLIKQNNFNAVRCSHYPHQQGFYDLCDRLGLLVVDEANIETHGMKPMNALAEDANWQAAFVSRGERMVQRDKNHPCIIIWSLGNEAGYGAAHDAMYAAVHKLDPSRPIQYEPGGSGTPVTDIICPMYARVDEDLWYPGATQAVPSIMNWIQRPEESRPVILCEYAHAMGNSLGNFKDYWDAFRTQPRLQGGFIWDWVDQGLDCETEDGRHFWAYGGDFGDEINDRQFCINGLVFPDLSPHPALFEAKKVQQPFRLELLDRGPATVKVTSEYLFRSTDNEILTWQWMRDGVTEQEGRIHLDLAPGATEVFKLPEPAANSGDLFLNLTIEQPTETAWSDAGHVVAREQFVAHKRLLALPVVETPATFIQSDGAISITASNSTWLINKRTGFIEQWTLNGTEKFKKPLVDSVVRASLDNDIGISEVDRPDPNAWSSRWIAAGLWDLEHHLLSLEVDAEQGIVLARHGYTFEGRAVFETSWRMSFSACGNLSIAHEIAIEEHVPPLPRIGLTVGLACHSAPGQTSVSWQGRGPQENYPDRKTAAHLGYWELSADDMHTDYIFPSDNGLRCDCSRLALADISVSGDFQFSVSSYDQTKLNMAKHPTELAPNDYLSLYLDGFHMGVGGDDSWSPSVKPPFQLGRKHYQWTVSLYGTESSHRA</sequence>
<evidence type="ECO:0000256" key="6">
    <source>
        <dbReference type="ARBA" id="ARBA00032230"/>
    </source>
</evidence>
<proteinExistence type="inferred from homology"/>
<reference evidence="9 10" key="1">
    <citation type="submission" date="2019-02" db="EMBL/GenBank/DDBJ databases">
        <title>Halieaceae_genomes.</title>
        <authorList>
            <person name="Li S.-H."/>
        </authorList>
    </citation>
    <scope>NUCLEOTIDE SEQUENCE [LARGE SCALE GENOMIC DNA]</scope>
    <source>
        <strain evidence="9 10">JH123</strain>
    </source>
</reference>
<protein>
    <recommendedName>
        <fullName evidence="3 7">Beta-galactosidase</fullName>
        <ecNumber evidence="3 7">3.2.1.23</ecNumber>
    </recommendedName>
    <alternativeName>
        <fullName evidence="6 7">Lactase</fullName>
    </alternativeName>
</protein>
<dbReference type="Gene3D" id="3.20.20.80">
    <property type="entry name" value="Glycosidases"/>
    <property type="match status" value="1"/>
</dbReference>
<dbReference type="Pfam" id="PF00703">
    <property type="entry name" value="Glyco_hydro_2"/>
    <property type="match status" value="1"/>
</dbReference>
<dbReference type="InterPro" id="IPR006101">
    <property type="entry name" value="Glyco_hydro_2"/>
</dbReference>
<feature type="domain" description="Beta galactosidase small chain/" evidence="8">
    <location>
        <begin position="749"/>
        <end position="1024"/>
    </location>
</feature>
<keyword evidence="5 7" id="KW-0326">Glycosidase</keyword>
<keyword evidence="10" id="KW-1185">Reference proteome</keyword>
<evidence type="ECO:0000313" key="10">
    <source>
        <dbReference type="Proteomes" id="UP001317963"/>
    </source>
</evidence>
<dbReference type="InterPro" id="IPR006103">
    <property type="entry name" value="Glyco_hydro_2_cat"/>
</dbReference>
<dbReference type="PRINTS" id="PR00132">
    <property type="entry name" value="GLHYDRLASE2"/>
</dbReference>
<keyword evidence="4 7" id="KW-0378">Hydrolase</keyword>
<dbReference type="SUPFAM" id="SSF49785">
    <property type="entry name" value="Galactose-binding domain-like"/>
    <property type="match status" value="1"/>
</dbReference>
<evidence type="ECO:0000256" key="4">
    <source>
        <dbReference type="ARBA" id="ARBA00022801"/>
    </source>
</evidence>
<dbReference type="InterPro" id="IPR017853">
    <property type="entry name" value="GH"/>
</dbReference>
<dbReference type="SUPFAM" id="SSF74650">
    <property type="entry name" value="Galactose mutarotase-like"/>
    <property type="match status" value="1"/>
</dbReference>
<dbReference type="InterPro" id="IPR013783">
    <property type="entry name" value="Ig-like_fold"/>
</dbReference>
<dbReference type="Pfam" id="PF02929">
    <property type="entry name" value="Bgal_small_N"/>
    <property type="match status" value="1"/>
</dbReference>
<dbReference type="PROSITE" id="PS00719">
    <property type="entry name" value="GLYCOSYL_HYDROL_F2_1"/>
    <property type="match status" value="1"/>
</dbReference>
<dbReference type="Gene3D" id="2.60.120.260">
    <property type="entry name" value="Galactose-binding domain-like"/>
    <property type="match status" value="1"/>
</dbReference>
<dbReference type="InterPro" id="IPR023230">
    <property type="entry name" value="Glyco_hydro_2_CS"/>
</dbReference>
<dbReference type="InterPro" id="IPR004199">
    <property type="entry name" value="B-gal_small/dom_5"/>
</dbReference>
<comment type="similarity">
    <text evidence="2 7">Belongs to the glycosyl hydrolase 2 family.</text>
</comment>
<dbReference type="SUPFAM" id="SSF49303">
    <property type="entry name" value="beta-Galactosidase/glucuronidase domain"/>
    <property type="match status" value="2"/>
</dbReference>
<name>A0ABY6Q941_9GAMM</name>
<evidence type="ECO:0000259" key="8">
    <source>
        <dbReference type="SMART" id="SM01038"/>
    </source>
</evidence>
<dbReference type="Gene3D" id="2.60.40.10">
    <property type="entry name" value="Immunoglobulins"/>
    <property type="match status" value="2"/>
</dbReference>
<gene>
    <name evidence="9" type="ORF">E0F26_10760</name>
</gene>
<accession>A0ABY6Q941</accession>
<dbReference type="GO" id="GO:0004565">
    <property type="term" value="F:beta-galactosidase activity"/>
    <property type="evidence" value="ECO:0007669"/>
    <property type="project" value="UniProtKB-EC"/>
</dbReference>
<dbReference type="InterPro" id="IPR014718">
    <property type="entry name" value="GH-type_carb-bd"/>
</dbReference>
<dbReference type="InterPro" id="IPR008979">
    <property type="entry name" value="Galactose-bd-like_sf"/>
</dbReference>
<dbReference type="InterPro" id="IPR023232">
    <property type="entry name" value="Glyco_hydro_2_AS"/>
</dbReference>
<dbReference type="InterPro" id="IPR050347">
    <property type="entry name" value="Bact_Beta-galactosidase"/>
</dbReference>
<evidence type="ECO:0000256" key="7">
    <source>
        <dbReference type="RuleBase" id="RU361154"/>
    </source>
</evidence>